<name>A0ABW3GZS0_9BACL</name>
<comment type="caution">
    <text evidence="3">The sequence shown here is derived from an EMBL/GenBank/DDBJ whole genome shotgun (WGS) entry which is preliminary data.</text>
</comment>
<protein>
    <submittedName>
        <fullName evidence="3">Helix-turn-helix domain-containing protein</fullName>
    </submittedName>
</protein>
<sequence>MRNTEIGEKIGRDHSTVSRELKRGTV</sequence>
<feature type="domain" description="Transposase IS30-like HTH" evidence="2">
    <location>
        <begin position="5"/>
        <end position="24"/>
    </location>
</feature>
<evidence type="ECO:0000259" key="2">
    <source>
        <dbReference type="Pfam" id="PF13936"/>
    </source>
</evidence>
<evidence type="ECO:0000313" key="4">
    <source>
        <dbReference type="Proteomes" id="UP001596976"/>
    </source>
</evidence>
<proteinExistence type="predicted"/>
<dbReference type="EMBL" id="JBHTJF010000035">
    <property type="protein sequence ID" value="MFD0944382.1"/>
    <property type="molecule type" value="Genomic_DNA"/>
</dbReference>
<feature type="region of interest" description="Disordered" evidence="1">
    <location>
        <begin position="1"/>
        <end position="26"/>
    </location>
</feature>
<organism evidence="3 4">
    <name type="scientific">Savagea faecisuis</name>
    <dbReference type="NCBI Taxonomy" id="1274803"/>
    <lineage>
        <taxon>Bacteria</taxon>
        <taxon>Bacillati</taxon>
        <taxon>Bacillota</taxon>
        <taxon>Bacilli</taxon>
        <taxon>Bacillales</taxon>
        <taxon>Caryophanaceae</taxon>
        <taxon>Savagea</taxon>
    </lineage>
</organism>
<gene>
    <name evidence="3" type="ORF">ACFQ0V_11565</name>
</gene>
<evidence type="ECO:0000256" key="1">
    <source>
        <dbReference type="SAM" id="MobiDB-lite"/>
    </source>
</evidence>
<keyword evidence="4" id="KW-1185">Reference proteome</keyword>
<reference evidence="4" key="1">
    <citation type="journal article" date="2019" name="Int. J. Syst. Evol. Microbiol.">
        <title>The Global Catalogue of Microorganisms (GCM) 10K type strain sequencing project: providing services to taxonomists for standard genome sequencing and annotation.</title>
        <authorList>
            <consortium name="The Broad Institute Genomics Platform"/>
            <consortium name="The Broad Institute Genome Sequencing Center for Infectious Disease"/>
            <person name="Wu L."/>
            <person name="Ma J."/>
        </authorList>
    </citation>
    <scope>NUCLEOTIDE SEQUENCE [LARGE SCALE GENOMIC DNA]</scope>
    <source>
        <strain evidence="4">CCUG 63563</strain>
    </source>
</reference>
<evidence type="ECO:0000313" key="3">
    <source>
        <dbReference type="EMBL" id="MFD0944382.1"/>
    </source>
</evidence>
<dbReference type="RefSeq" id="WP_381013695.1">
    <property type="nucleotide sequence ID" value="NZ_JBHTJF010000035.1"/>
</dbReference>
<dbReference type="InterPro" id="IPR025246">
    <property type="entry name" value="IS30-like_HTH"/>
</dbReference>
<dbReference type="Pfam" id="PF13936">
    <property type="entry name" value="HTH_38"/>
    <property type="match status" value="1"/>
</dbReference>
<dbReference type="Proteomes" id="UP001596976">
    <property type="component" value="Unassembled WGS sequence"/>
</dbReference>
<accession>A0ABW3GZS0</accession>
<feature type="non-terminal residue" evidence="3">
    <location>
        <position position="26"/>
    </location>
</feature>